<keyword evidence="3 8" id="KW-0694">RNA-binding</keyword>
<evidence type="ECO:0000256" key="2">
    <source>
        <dbReference type="ARBA" id="ARBA00022730"/>
    </source>
</evidence>
<dbReference type="FunFam" id="3.30.300.20:FF:000001">
    <property type="entry name" value="30S ribosomal protein S3"/>
    <property type="match status" value="1"/>
</dbReference>
<dbReference type="GO" id="GO:0003729">
    <property type="term" value="F:mRNA binding"/>
    <property type="evidence" value="ECO:0007669"/>
    <property type="project" value="UniProtKB-UniRule"/>
</dbReference>
<evidence type="ECO:0000256" key="10">
    <source>
        <dbReference type="SAM" id="MobiDB-lite"/>
    </source>
</evidence>
<dbReference type="PROSITE" id="PS50823">
    <property type="entry name" value="KH_TYPE_2"/>
    <property type="match status" value="1"/>
</dbReference>
<keyword evidence="4 8" id="KW-0689">Ribosomal protein</keyword>
<reference evidence="12 13" key="1">
    <citation type="submission" date="2013-12" db="EMBL/GenBank/DDBJ databases">
        <title>Improved hybrid genome assemblies of Bacteroides xylanisolvens SD CC 1b and Bacteroides xylanisolvens SD CC 2a using Illumina and 454 Sequencing.</title>
        <authorList>
            <person name="Ramaraj T."/>
            <person name="Sundararajan A."/>
            <person name="Mudge J."/>
            <person name="Schilkey F.D."/>
            <person name="Delvecchio V."/>
            <person name="Donlon M."/>
            <person name="Ziemer C."/>
        </authorList>
    </citation>
    <scope>NUCLEOTIDE SEQUENCE [LARGE SCALE GENOMIC DNA]</scope>
</reference>
<dbReference type="GO" id="GO:0006412">
    <property type="term" value="P:translation"/>
    <property type="evidence" value="ECO:0007669"/>
    <property type="project" value="UniProtKB-UniRule"/>
</dbReference>
<dbReference type="SUPFAM" id="SSF54814">
    <property type="entry name" value="Prokaryotic type KH domain (KH-domain type II)"/>
    <property type="match status" value="1"/>
</dbReference>
<evidence type="ECO:0000256" key="5">
    <source>
        <dbReference type="ARBA" id="ARBA00023274"/>
    </source>
</evidence>
<protein>
    <recommendedName>
        <fullName evidence="7 8">Small ribosomal subunit protein uS3</fullName>
    </recommendedName>
</protein>
<dbReference type="NCBIfam" id="TIGR01009">
    <property type="entry name" value="rpsC_bact"/>
    <property type="match status" value="1"/>
</dbReference>
<name>D4VJ33_9BACE</name>
<dbReference type="CDD" id="cd02412">
    <property type="entry name" value="KH-II_30S_S3"/>
    <property type="match status" value="1"/>
</dbReference>
<dbReference type="InterPro" id="IPR057258">
    <property type="entry name" value="Ribosomal_uS3"/>
</dbReference>
<dbReference type="InterPro" id="IPR009019">
    <property type="entry name" value="KH_sf_prok-type"/>
</dbReference>
<evidence type="ECO:0000256" key="4">
    <source>
        <dbReference type="ARBA" id="ARBA00022980"/>
    </source>
</evidence>
<feature type="region of interest" description="Disordered" evidence="10">
    <location>
        <begin position="182"/>
        <end position="212"/>
    </location>
</feature>
<evidence type="ECO:0000313" key="12">
    <source>
        <dbReference type="EMBL" id="CDM03245.1"/>
    </source>
</evidence>
<dbReference type="AlphaFoldDB" id="D4VJ33"/>
<dbReference type="InterPro" id="IPR018280">
    <property type="entry name" value="Ribosomal_uS3_CS"/>
</dbReference>
<dbReference type="GO" id="GO:0019843">
    <property type="term" value="F:rRNA binding"/>
    <property type="evidence" value="ECO:0007669"/>
    <property type="project" value="UniProtKB-UniRule"/>
</dbReference>
<dbReference type="Pfam" id="PF00189">
    <property type="entry name" value="Ribosomal_S3_C"/>
    <property type="match status" value="1"/>
</dbReference>
<dbReference type="InterPro" id="IPR004087">
    <property type="entry name" value="KH_dom"/>
</dbReference>
<dbReference type="InterPro" id="IPR036419">
    <property type="entry name" value="Ribosomal_S3_C_sf"/>
</dbReference>
<dbReference type="PANTHER" id="PTHR11760:SF19">
    <property type="entry name" value="SMALL RIBOSOMAL SUBUNIT PROTEIN US3C"/>
    <property type="match status" value="1"/>
</dbReference>
<evidence type="ECO:0000256" key="3">
    <source>
        <dbReference type="ARBA" id="ARBA00022884"/>
    </source>
</evidence>
<dbReference type="EMBL" id="CBXG010000014">
    <property type="protein sequence ID" value="CDM03245.1"/>
    <property type="molecule type" value="Genomic_DNA"/>
</dbReference>
<keyword evidence="2 8" id="KW-0699">rRNA-binding</keyword>
<proteinExistence type="inferred from homology"/>
<comment type="similarity">
    <text evidence="1 8 9">Belongs to the universal ribosomal protein uS3 family.</text>
</comment>
<organism evidence="12 13">
    <name type="scientific">Bacteroides xylanisolvens SD CC 1b</name>
    <dbReference type="NCBI Taxonomy" id="702447"/>
    <lineage>
        <taxon>Bacteria</taxon>
        <taxon>Pseudomonadati</taxon>
        <taxon>Bacteroidota</taxon>
        <taxon>Bacteroidia</taxon>
        <taxon>Bacteroidales</taxon>
        <taxon>Bacteroidaceae</taxon>
        <taxon>Bacteroides</taxon>
    </lineage>
</organism>
<comment type="caution">
    <text evidence="12">The sequence shown here is derived from an EMBL/GenBank/DDBJ whole genome shotgun (WGS) entry which is preliminary data.</text>
</comment>
<evidence type="ECO:0000256" key="9">
    <source>
        <dbReference type="RuleBase" id="RU003624"/>
    </source>
</evidence>
<dbReference type="Gene3D" id="3.30.1140.32">
    <property type="entry name" value="Ribosomal protein S3, C-terminal domain"/>
    <property type="match status" value="1"/>
</dbReference>
<dbReference type="HAMAP" id="MF_01309_B">
    <property type="entry name" value="Ribosomal_uS3_B"/>
    <property type="match status" value="1"/>
</dbReference>
<gene>
    <name evidence="8" type="primary">rpsC</name>
    <name evidence="12" type="ORF">BN890_7980</name>
</gene>
<dbReference type="SUPFAM" id="SSF54821">
    <property type="entry name" value="Ribosomal protein S3 C-terminal domain"/>
    <property type="match status" value="1"/>
</dbReference>
<keyword evidence="5 8" id="KW-0687">Ribonucleoprotein</keyword>
<evidence type="ECO:0000256" key="8">
    <source>
        <dbReference type="HAMAP-Rule" id="MF_01309"/>
    </source>
</evidence>
<feature type="domain" description="KH type-2" evidence="11">
    <location>
        <begin position="7"/>
        <end position="75"/>
    </location>
</feature>
<dbReference type="InterPro" id="IPR001351">
    <property type="entry name" value="Ribosomal_uS3_C"/>
</dbReference>
<evidence type="ECO:0000259" key="11">
    <source>
        <dbReference type="PROSITE" id="PS50823"/>
    </source>
</evidence>
<dbReference type="InterPro" id="IPR015946">
    <property type="entry name" value="KH_dom-like_a/b"/>
</dbReference>
<dbReference type="GO" id="GO:0003735">
    <property type="term" value="F:structural constituent of ribosome"/>
    <property type="evidence" value="ECO:0007669"/>
    <property type="project" value="InterPro"/>
</dbReference>
<dbReference type="Proteomes" id="UP000019380">
    <property type="component" value="Unassembled WGS sequence"/>
</dbReference>
<dbReference type="PANTHER" id="PTHR11760">
    <property type="entry name" value="30S/40S RIBOSOMAL PROTEIN S3"/>
    <property type="match status" value="1"/>
</dbReference>
<dbReference type="SMART" id="SM00322">
    <property type="entry name" value="KH"/>
    <property type="match status" value="1"/>
</dbReference>
<dbReference type="Gene3D" id="3.30.300.20">
    <property type="match status" value="1"/>
</dbReference>
<evidence type="ECO:0000256" key="6">
    <source>
        <dbReference type="ARBA" id="ARBA00024998"/>
    </source>
</evidence>
<dbReference type="InterPro" id="IPR004044">
    <property type="entry name" value="KH_dom_type_2"/>
</dbReference>
<sequence length="212" mass="23670">MLEDSKIRKYLNARLAKASVSRIVIERTLKLVTITVCTARPGIIIGKGGQEVDKLKEELKKVTDKDIQINIFEVKRPELDAVIVANNIARQVEGKIAYRRAIKMAIANTMRMGAEGIKIQISGRLNGAEMARSEMYKEGRTPLHTFRADIDYCHAEALTKVGLLGIKVWICRGEVFGKKELAPNFTQSKESGRGNNSGNNGGKNFKRKKNNR</sequence>
<evidence type="ECO:0000256" key="7">
    <source>
        <dbReference type="ARBA" id="ARBA00035257"/>
    </source>
</evidence>
<evidence type="ECO:0000313" key="13">
    <source>
        <dbReference type="Proteomes" id="UP000019380"/>
    </source>
</evidence>
<comment type="subunit">
    <text evidence="8">Part of the 30S ribosomal subunit. Forms a tight complex with proteins S10 and S14.</text>
</comment>
<accession>D4VJ33</accession>
<comment type="function">
    <text evidence="6 8">Binds the lower part of the 30S subunit head. Binds mRNA in the 70S ribosome, positioning it for translation.</text>
</comment>
<evidence type="ECO:0000256" key="1">
    <source>
        <dbReference type="ARBA" id="ARBA00010761"/>
    </source>
</evidence>
<dbReference type="FunFam" id="3.30.1140.32:FF:000007">
    <property type="entry name" value="30S ribosomal protein S3"/>
    <property type="match status" value="1"/>
</dbReference>
<dbReference type="PROSITE" id="PS00548">
    <property type="entry name" value="RIBOSOMAL_S3"/>
    <property type="match status" value="1"/>
</dbReference>
<dbReference type="InterPro" id="IPR005704">
    <property type="entry name" value="Ribosomal_uS3_bac-typ"/>
</dbReference>
<dbReference type="Pfam" id="PF07650">
    <property type="entry name" value="KH_2"/>
    <property type="match status" value="1"/>
</dbReference>
<dbReference type="GO" id="GO:0022627">
    <property type="term" value="C:cytosolic small ribosomal subunit"/>
    <property type="evidence" value="ECO:0007669"/>
    <property type="project" value="TreeGrafter"/>
</dbReference>